<dbReference type="PANTHER" id="PTHR38442">
    <property type="entry name" value="INNER MEMBRANE PROTEIN-RELATED"/>
    <property type="match status" value="1"/>
</dbReference>
<organism evidence="2 3">
    <name type="scientific">Sphingorhabdus lutea</name>
    <dbReference type="NCBI Taxonomy" id="1913578"/>
    <lineage>
        <taxon>Bacteria</taxon>
        <taxon>Pseudomonadati</taxon>
        <taxon>Pseudomonadota</taxon>
        <taxon>Alphaproteobacteria</taxon>
        <taxon>Sphingomonadales</taxon>
        <taxon>Sphingomonadaceae</taxon>
        <taxon>Sphingorhabdus</taxon>
    </lineage>
</organism>
<dbReference type="AlphaFoldDB" id="A0A1L3JFC7"/>
<name>A0A1L3JFC7_9SPHN</name>
<keyword evidence="1" id="KW-0812">Transmembrane</keyword>
<protein>
    <recommendedName>
        <fullName evidence="4">DUF445 domain-containing protein</fullName>
    </recommendedName>
</protein>
<keyword evidence="3" id="KW-1185">Reference proteome</keyword>
<evidence type="ECO:0000256" key="1">
    <source>
        <dbReference type="SAM" id="Phobius"/>
    </source>
</evidence>
<evidence type="ECO:0000313" key="3">
    <source>
        <dbReference type="Proteomes" id="UP000242561"/>
    </source>
</evidence>
<dbReference type="Proteomes" id="UP000242561">
    <property type="component" value="Chromosome"/>
</dbReference>
<dbReference type="OrthoDB" id="9769590at2"/>
<dbReference type="EMBL" id="CP018154">
    <property type="protein sequence ID" value="APG63824.1"/>
    <property type="molecule type" value="Genomic_DNA"/>
</dbReference>
<dbReference type="InterPro" id="IPR007383">
    <property type="entry name" value="DUF445"/>
</dbReference>
<dbReference type="RefSeq" id="WP_072560948.1">
    <property type="nucleotide sequence ID" value="NZ_CP018154.1"/>
</dbReference>
<reference evidence="2 3" key="1">
    <citation type="submission" date="2016-11" db="EMBL/GenBank/DDBJ databases">
        <title>Sphingorhabdus sp. LPB0140, isolated from marine environment.</title>
        <authorList>
            <person name="Kim E."/>
            <person name="Yi H."/>
        </authorList>
    </citation>
    <scope>NUCLEOTIDE SEQUENCE [LARGE SCALE GENOMIC DNA]</scope>
    <source>
        <strain evidence="2 3">LPB0140</strain>
    </source>
</reference>
<dbReference type="STRING" id="1913578.LPB140_11335"/>
<dbReference type="Pfam" id="PF04286">
    <property type="entry name" value="DUF445"/>
    <property type="match status" value="1"/>
</dbReference>
<evidence type="ECO:0008006" key="4">
    <source>
        <dbReference type="Google" id="ProtNLM"/>
    </source>
</evidence>
<dbReference type="PANTHER" id="PTHR38442:SF1">
    <property type="entry name" value="INNER MEMBRANE PROTEIN"/>
    <property type="match status" value="1"/>
</dbReference>
<dbReference type="GO" id="GO:0005886">
    <property type="term" value="C:plasma membrane"/>
    <property type="evidence" value="ECO:0007669"/>
    <property type="project" value="TreeGrafter"/>
</dbReference>
<evidence type="ECO:0000313" key="2">
    <source>
        <dbReference type="EMBL" id="APG63824.1"/>
    </source>
</evidence>
<proteinExistence type="predicted"/>
<keyword evidence="1" id="KW-1133">Transmembrane helix</keyword>
<keyword evidence="1" id="KW-0472">Membrane</keyword>
<dbReference type="KEGG" id="sphl:LPB140_11335"/>
<gene>
    <name evidence="2" type="ORF">LPB140_11335</name>
</gene>
<sequence>MRRVAGALLLVMGVIFLIANYLEVNHHHDWGFLRAFAEAGMVGGLADWFAVTALFRHPMGIPIPHTAIIPNNKERIGNTLANFLRGNFLTTNLVARKLHGMDVSSAIGKFLQRPAGGEGRMRMGASRIMGDIIAAMDDERLGALAKDALRSKLQNFNIAPLLGQLLSAMIEQGRHRPIIDGIIKWSSKTLDANTETIHQIVEERANGIMRWTGLDERLANAIVGGLTKLLAEVADDPDHQLREKGEEGLRQLAHDLQHKKQLQKKVDGWKKQMLANPAINKWLDALWQDGRAGLLRAANDPDAAMAGKLGETLTKLGSSLQEDGRLKTQLNRFARRSIVGISQSYGDNIVQLVSDTIKNWDSDTITQRVENAVGKDLQFIRINGTLVGGLVGLAIYSFTRLVN</sequence>
<feature type="transmembrane region" description="Helical" evidence="1">
    <location>
        <begin position="35"/>
        <end position="55"/>
    </location>
</feature>
<accession>A0A1L3JFC7</accession>